<evidence type="ECO:0000256" key="3">
    <source>
        <dbReference type="ARBA" id="ARBA00012643"/>
    </source>
</evidence>
<sequence>MFCPEPQIQINAVNNLTTTIQNTLQMTVSTLLNQILENSSIRNINSTTAVYIKNIKTVQQKLEILAISGKDKLEIITDFDRTLSKYCQDGELVPTSYGIFESDPELTETAKSTLINLRNKYYPIELDNNLTENEKTPYMLEWWELAHEVIIECGIQKHTLEKTVKESHLVLRDKVSEFFQLLSDYHIPVLVFSAGLGDVIDLSLHHANVYHDNMRVVSNFMQFNDNGKLIGFSSPIIHVFNKTAGSIINNSIPKRPNVLLLGDSPGDVHMADGATIDDPTGQLGTVLRIGFLNESVQENLEKYQSLYDIVLVNDSTFEIPYKIIQSILCHNE</sequence>
<dbReference type="EC" id="3.1.3.5" evidence="3 9"/>
<dbReference type="PANTHER" id="PTHR13045:SF0">
    <property type="entry name" value="7-METHYLGUANOSINE PHOSPHATE-SPECIFIC 5'-NUCLEOTIDASE"/>
    <property type="match status" value="1"/>
</dbReference>
<comment type="similarity">
    <text evidence="2 9">Belongs to the pyrimidine 5'-nucleotidase family.</text>
</comment>
<dbReference type="GO" id="GO:0008253">
    <property type="term" value="F:5'-nucleotidase activity"/>
    <property type="evidence" value="ECO:0007669"/>
    <property type="project" value="UniProtKB-EC"/>
</dbReference>
<dbReference type="InParanoid" id="A0A5K4EJM6"/>
<protein>
    <recommendedName>
        <fullName evidence="3 9">5'-nucleotidase</fullName>
        <ecNumber evidence="3 9">3.1.3.5</ecNumber>
    </recommendedName>
</protein>
<evidence type="ECO:0000256" key="8">
    <source>
        <dbReference type="ARBA" id="ARBA00023080"/>
    </source>
</evidence>
<name>A0A5K4EJM6_SCHMA</name>
<evidence type="ECO:0000256" key="1">
    <source>
        <dbReference type="ARBA" id="ARBA00000815"/>
    </source>
</evidence>
<keyword evidence="8 9" id="KW-0546">Nucleotide metabolism</keyword>
<evidence type="ECO:0000256" key="4">
    <source>
        <dbReference type="ARBA" id="ARBA00022723"/>
    </source>
</evidence>
<keyword evidence="6 9" id="KW-0378">Hydrolase</keyword>
<keyword evidence="9" id="KW-0963">Cytoplasm</keyword>
<evidence type="ECO:0000313" key="11">
    <source>
        <dbReference type="WBParaSite" id="Smp_097180.2"/>
    </source>
</evidence>
<dbReference type="GO" id="GO:0005737">
    <property type="term" value="C:cytoplasm"/>
    <property type="evidence" value="ECO:0007669"/>
    <property type="project" value="UniProtKB-SubCell"/>
</dbReference>
<dbReference type="InterPro" id="IPR023214">
    <property type="entry name" value="HAD_sf"/>
</dbReference>
<dbReference type="Pfam" id="PF05822">
    <property type="entry name" value="UMPH-1"/>
    <property type="match status" value="1"/>
</dbReference>
<dbReference type="WBParaSite" id="Smp_097180.2">
    <property type="protein sequence ID" value="Smp_097180.2"/>
    <property type="gene ID" value="Smp_097180"/>
</dbReference>
<dbReference type="GO" id="GO:0000287">
    <property type="term" value="F:magnesium ion binding"/>
    <property type="evidence" value="ECO:0007669"/>
    <property type="project" value="InterPro"/>
</dbReference>
<dbReference type="NCBIfam" id="TIGR01544">
    <property type="entry name" value="HAD-SF-IE"/>
    <property type="match status" value="1"/>
</dbReference>
<reference evidence="10" key="1">
    <citation type="journal article" date="2012" name="PLoS Negl. Trop. Dis.">
        <title>A systematically improved high quality genome and transcriptome of the human blood fluke Schistosoma mansoni.</title>
        <authorList>
            <person name="Protasio A.V."/>
            <person name="Tsai I.J."/>
            <person name="Babbage A."/>
            <person name="Nichol S."/>
            <person name="Hunt M."/>
            <person name="Aslett M.A."/>
            <person name="De Silva N."/>
            <person name="Velarde G.S."/>
            <person name="Anderson T.J."/>
            <person name="Clark R.C."/>
            <person name="Davidson C."/>
            <person name="Dillon G.P."/>
            <person name="Holroyd N.E."/>
            <person name="LoVerde P.T."/>
            <person name="Lloyd C."/>
            <person name="McQuillan J."/>
            <person name="Oliveira G."/>
            <person name="Otto T.D."/>
            <person name="Parker-Manuel S.J."/>
            <person name="Quail M.A."/>
            <person name="Wilson R.A."/>
            <person name="Zerlotini A."/>
            <person name="Dunne D.W."/>
            <person name="Berriman M."/>
        </authorList>
    </citation>
    <scope>NUCLEOTIDE SEQUENCE [LARGE SCALE GENOMIC DNA]</scope>
    <source>
        <strain evidence="10">Puerto Rican</strain>
    </source>
</reference>
<evidence type="ECO:0000256" key="2">
    <source>
        <dbReference type="ARBA" id="ARBA00008389"/>
    </source>
</evidence>
<dbReference type="PANTHER" id="PTHR13045">
    <property type="entry name" value="5'-NUCLEOTIDASE"/>
    <property type="match status" value="1"/>
</dbReference>
<keyword evidence="7" id="KW-0460">Magnesium</keyword>
<dbReference type="STRING" id="6183.A0A5K4EJM6"/>
<dbReference type="GO" id="GO:0009117">
    <property type="term" value="P:nucleotide metabolic process"/>
    <property type="evidence" value="ECO:0007669"/>
    <property type="project" value="UniProtKB-KW"/>
</dbReference>
<dbReference type="AlphaFoldDB" id="A0A5K4EJM6"/>
<dbReference type="InterPro" id="IPR036412">
    <property type="entry name" value="HAD-like_sf"/>
</dbReference>
<reference evidence="11" key="2">
    <citation type="submission" date="2019-11" db="UniProtKB">
        <authorList>
            <consortium name="WormBaseParasite"/>
        </authorList>
    </citation>
    <scope>IDENTIFICATION</scope>
    <source>
        <strain evidence="11">Puerto Rican</strain>
    </source>
</reference>
<dbReference type="SFLD" id="SFLDG01128">
    <property type="entry name" value="C1.4:_5'-Nucleotidase_Like"/>
    <property type="match status" value="1"/>
</dbReference>
<dbReference type="InterPro" id="IPR006434">
    <property type="entry name" value="Pyrimidine_nucleotidase_eu"/>
</dbReference>
<comment type="catalytic activity">
    <reaction evidence="1 9">
        <text>a ribonucleoside 5'-phosphate + H2O = a ribonucleoside + phosphate</text>
        <dbReference type="Rhea" id="RHEA:12484"/>
        <dbReference type="ChEBI" id="CHEBI:15377"/>
        <dbReference type="ChEBI" id="CHEBI:18254"/>
        <dbReference type="ChEBI" id="CHEBI:43474"/>
        <dbReference type="ChEBI" id="CHEBI:58043"/>
        <dbReference type="EC" id="3.1.3.5"/>
    </reaction>
</comment>
<dbReference type="FunCoup" id="A0A5K4EJM6">
    <property type="interactions" value="692"/>
</dbReference>
<keyword evidence="10" id="KW-1185">Reference proteome</keyword>
<dbReference type="Gene3D" id="3.40.50.1000">
    <property type="entry name" value="HAD superfamily/HAD-like"/>
    <property type="match status" value="1"/>
</dbReference>
<evidence type="ECO:0000256" key="9">
    <source>
        <dbReference type="RuleBase" id="RU361276"/>
    </source>
</evidence>
<dbReference type="FunFam" id="1.10.150.340:FF:000001">
    <property type="entry name" value="Cytosolic 5-nucleotidase 3-like"/>
    <property type="match status" value="1"/>
</dbReference>
<organism evidence="10 11">
    <name type="scientific">Schistosoma mansoni</name>
    <name type="common">Blood fluke</name>
    <dbReference type="NCBI Taxonomy" id="6183"/>
    <lineage>
        <taxon>Eukaryota</taxon>
        <taxon>Metazoa</taxon>
        <taxon>Spiralia</taxon>
        <taxon>Lophotrochozoa</taxon>
        <taxon>Platyhelminthes</taxon>
        <taxon>Trematoda</taxon>
        <taxon>Digenea</taxon>
        <taxon>Strigeidida</taxon>
        <taxon>Schistosomatoidea</taxon>
        <taxon>Schistosomatidae</taxon>
        <taxon>Schistosoma</taxon>
    </lineage>
</organism>
<keyword evidence="5 9" id="KW-0547">Nucleotide-binding</keyword>
<dbReference type="Proteomes" id="UP000008854">
    <property type="component" value="Unassembled WGS sequence"/>
</dbReference>
<keyword evidence="4" id="KW-0479">Metal-binding</keyword>
<proteinExistence type="inferred from homology"/>
<evidence type="ECO:0000256" key="6">
    <source>
        <dbReference type="ARBA" id="ARBA00022801"/>
    </source>
</evidence>
<evidence type="ECO:0000256" key="5">
    <source>
        <dbReference type="ARBA" id="ARBA00022741"/>
    </source>
</evidence>
<evidence type="ECO:0000256" key="7">
    <source>
        <dbReference type="ARBA" id="ARBA00022842"/>
    </source>
</evidence>
<dbReference type="SFLD" id="SFLDS00003">
    <property type="entry name" value="Haloacid_Dehalogenase"/>
    <property type="match status" value="1"/>
</dbReference>
<dbReference type="GO" id="GO:0000166">
    <property type="term" value="F:nucleotide binding"/>
    <property type="evidence" value="ECO:0007669"/>
    <property type="project" value="UniProtKB-KW"/>
</dbReference>
<dbReference type="SUPFAM" id="SSF56784">
    <property type="entry name" value="HAD-like"/>
    <property type="match status" value="1"/>
</dbReference>
<dbReference type="Gene3D" id="1.10.150.340">
    <property type="entry name" value="Pyrimidine 5'-nucleotidase (UMPH-1), N-terminal domain"/>
    <property type="match status" value="1"/>
</dbReference>
<dbReference type="ExpressionAtlas" id="A0A5K4EJM6">
    <property type="expression patterns" value="baseline"/>
</dbReference>
<evidence type="ECO:0000313" key="10">
    <source>
        <dbReference type="Proteomes" id="UP000008854"/>
    </source>
</evidence>
<comment type="subcellular location">
    <subcellularLocation>
        <location evidence="9">Cytoplasm</location>
    </subcellularLocation>
</comment>
<accession>A0A5K4EJM6</accession>